<evidence type="ECO:0000313" key="1">
    <source>
        <dbReference type="EMBL" id="GAB78843.1"/>
    </source>
</evidence>
<keyword evidence="2" id="KW-1185">Reference proteome</keyword>
<reference evidence="1 2" key="1">
    <citation type="submission" date="2012-08" db="EMBL/GenBank/DDBJ databases">
        <title>Whole genome shotgun sequence of Austwickia chelonae NBRC 105200.</title>
        <authorList>
            <person name="Yoshida I."/>
            <person name="Hosoyama A."/>
            <person name="Tsuchikane K."/>
            <person name="Katsumata H."/>
            <person name="Ando Y."/>
            <person name="Ohji S."/>
            <person name="Hamada M."/>
            <person name="Tamura T."/>
            <person name="Yamazoe A."/>
            <person name="Yamazaki S."/>
            <person name="Fujita N."/>
        </authorList>
    </citation>
    <scope>NUCLEOTIDE SEQUENCE [LARGE SCALE GENOMIC DNA]</scope>
    <source>
        <strain evidence="1 2">NBRC 105200</strain>
    </source>
</reference>
<dbReference type="AlphaFoldDB" id="K6V9C5"/>
<dbReference type="eggNOG" id="ENOG502ZJ0X">
    <property type="taxonomic scope" value="Bacteria"/>
</dbReference>
<comment type="caution">
    <text evidence="1">The sequence shown here is derived from an EMBL/GenBank/DDBJ whole genome shotgun (WGS) entry which is preliminary data.</text>
</comment>
<dbReference type="EMBL" id="BAGZ01000017">
    <property type="protein sequence ID" value="GAB78843.1"/>
    <property type="molecule type" value="Genomic_DNA"/>
</dbReference>
<organism evidence="1 2">
    <name type="scientific">Austwickia chelonae NBRC 105200</name>
    <dbReference type="NCBI Taxonomy" id="1184607"/>
    <lineage>
        <taxon>Bacteria</taxon>
        <taxon>Bacillati</taxon>
        <taxon>Actinomycetota</taxon>
        <taxon>Actinomycetes</taxon>
        <taxon>Micrococcales</taxon>
        <taxon>Dermatophilaceae</taxon>
        <taxon>Austwickia</taxon>
    </lineage>
</organism>
<protein>
    <submittedName>
        <fullName evidence="1">Uncharacterized protein</fullName>
    </submittedName>
</protein>
<gene>
    <name evidence="1" type="ORF">AUCHE_17_00550</name>
</gene>
<dbReference type="Proteomes" id="UP000008495">
    <property type="component" value="Unassembled WGS sequence"/>
</dbReference>
<name>K6V9C5_9MICO</name>
<dbReference type="RefSeq" id="WP_006503600.1">
    <property type="nucleotide sequence ID" value="NZ_BAGZ01000017.1"/>
</dbReference>
<proteinExistence type="predicted"/>
<accession>K6V9C5</accession>
<dbReference type="STRING" id="100225.SAMN05421595_0054"/>
<dbReference type="OrthoDB" id="4545259at2"/>
<sequence>MHRTVKGLTGVGPAVLFLAFLSVAWGDTQPVTETISVPATYLTQDQHEKFALDAHHEVEYVAPAGWQRAAQSKKDEVMYRDGKHVIAVSLVKGIDDMSSAIDHRIRSAALKGELIHLKNQKITTPNGFIGSRCRVTSRSDGQHGDCALLGRKNFMIAITSVSEEGGDPVDVDQLISSLSLKEEG</sequence>
<evidence type="ECO:0000313" key="2">
    <source>
        <dbReference type="Proteomes" id="UP000008495"/>
    </source>
</evidence>